<keyword evidence="3" id="KW-1185">Reference proteome</keyword>
<accession>A0ABQ1UID2</accession>
<reference evidence="3" key="1">
    <citation type="journal article" date="2019" name="Int. J. Syst. Evol. Microbiol.">
        <title>The Global Catalogue of Microorganisms (GCM) 10K type strain sequencing project: providing services to taxonomists for standard genome sequencing and annotation.</title>
        <authorList>
            <consortium name="The Broad Institute Genomics Platform"/>
            <consortium name="The Broad Institute Genome Sequencing Center for Infectious Disease"/>
            <person name="Wu L."/>
            <person name="Ma J."/>
        </authorList>
    </citation>
    <scope>NUCLEOTIDE SEQUENCE [LARGE SCALE GENOMIC DNA]</scope>
    <source>
        <strain evidence="3">CCM 7855</strain>
    </source>
</reference>
<gene>
    <name evidence="2" type="ORF">GCM10007298_13240</name>
</gene>
<dbReference type="EMBL" id="BMCS01000001">
    <property type="protein sequence ID" value="GGF18592.1"/>
    <property type="molecule type" value="Genomic_DNA"/>
</dbReference>
<proteinExistence type="predicted"/>
<sequence>MRTTRTTAIAGSAVALAAIAATALGTGTAAADTAANSPIYTLATNGACAGTFTSGLGHYPGQVDLGAQGYLVGVGPCSLGIDFVFTSRADGHVATFTRHLSGPGAIGLAGKDVVSPGKSGVYDVTVEPRAQFIGKQSFTFDTTYRP</sequence>
<feature type="chain" id="PRO_5047401707" evidence="1">
    <location>
        <begin position="24"/>
        <end position="146"/>
    </location>
</feature>
<dbReference type="RefSeq" id="WP_188488040.1">
    <property type="nucleotide sequence ID" value="NZ_BMCS01000001.1"/>
</dbReference>
<evidence type="ECO:0000313" key="3">
    <source>
        <dbReference type="Proteomes" id="UP000632454"/>
    </source>
</evidence>
<protein>
    <submittedName>
        <fullName evidence="2">Uncharacterized protein</fullName>
    </submittedName>
</protein>
<dbReference type="PROSITE" id="PS51318">
    <property type="entry name" value="TAT"/>
    <property type="match status" value="1"/>
</dbReference>
<name>A0ABQ1UID2_9NOCA</name>
<dbReference type="InterPro" id="IPR006311">
    <property type="entry name" value="TAT_signal"/>
</dbReference>
<keyword evidence="1" id="KW-0732">Signal</keyword>
<feature type="signal peptide" evidence="1">
    <location>
        <begin position="1"/>
        <end position="23"/>
    </location>
</feature>
<evidence type="ECO:0000313" key="2">
    <source>
        <dbReference type="EMBL" id="GGF18592.1"/>
    </source>
</evidence>
<evidence type="ECO:0000256" key="1">
    <source>
        <dbReference type="SAM" id="SignalP"/>
    </source>
</evidence>
<dbReference type="Proteomes" id="UP000632454">
    <property type="component" value="Unassembled WGS sequence"/>
</dbReference>
<comment type="caution">
    <text evidence="2">The sequence shown here is derived from an EMBL/GenBank/DDBJ whole genome shotgun (WGS) entry which is preliminary data.</text>
</comment>
<organism evidence="2 3">
    <name type="scientific">Williamsia phyllosphaerae</name>
    <dbReference type="NCBI Taxonomy" id="885042"/>
    <lineage>
        <taxon>Bacteria</taxon>
        <taxon>Bacillati</taxon>
        <taxon>Actinomycetota</taxon>
        <taxon>Actinomycetes</taxon>
        <taxon>Mycobacteriales</taxon>
        <taxon>Nocardiaceae</taxon>
        <taxon>Williamsia</taxon>
    </lineage>
</organism>